<proteinExistence type="predicted"/>
<keyword evidence="2" id="KW-1185">Reference proteome</keyword>
<reference evidence="1 2" key="1">
    <citation type="submission" date="2018-06" db="EMBL/GenBank/DDBJ databases">
        <authorList>
            <consortium name="Pathogen Informatics"/>
            <person name="Doyle S."/>
        </authorList>
    </citation>
    <scope>NUCLEOTIDE SEQUENCE [LARGE SCALE GENOMIC DNA]</scope>
    <source>
        <strain evidence="1 2">NCTC5050</strain>
    </source>
</reference>
<accession>A0A378BYU7</accession>
<dbReference type="EMBL" id="UGLZ01000005">
    <property type="protein sequence ID" value="STV56015.1"/>
    <property type="molecule type" value="Genomic_DNA"/>
</dbReference>
<sequence length="44" mass="4513">MALGLQLAGVDKANPQLLLLDEPFGALDAFTREANADAAAETVA</sequence>
<keyword evidence="1" id="KW-0547">Nucleotide-binding</keyword>
<name>A0A378BYU7_KLEPO</name>
<gene>
    <name evidence="1" type="ORF">NCTC5050_06277</name>
</gene>
<dbReference type="Gene3D" id="3.40.50.300">
    <property type="entry name" value="P-loop containing nucleotide triphosphate hydrolases"/>
    <property type="match status" value="1"/>
</dbReference>
<keyword evidence="1" id="KW-0067">ATP-binding</keyword>
<dbReference type="AlphaFoldDB" id="A0A378BYU7"/>
<evidence type="ECO:0000313" key="2">
    <source>
        <dbReference type="Proteomes" id="UP000255382"/>
    </source>
</evidence>
<dbReference type="GO" id="GO:0005524">
    <property type="term" value="F:ATP binding"/>
    <property type="evidence" value="ECO:0007669"/>
    <property type="project" value="UniProtKB-KW"/>
</dbReference>
<protein>
    <submittedName>
        <fullName evidence="1">Taurine transport ATP-binding protein TauB</fullName>
    </submittedName>
</protein>
<dbReference type="SUPFAM" id="SSF52540">
    <property type="entry name" value="P-loop containing nucleoside triphosphate hydrolases"/>
    <property type="match status" value="1"/>
</dbReference>
<dbReference type="Proteomes" id="UP000255382">
    <property type="component" value="Unassembled WGS sequence"/>
</dbReference>
<evidence type="ECO:0000313" key="1">
    <source>
        <dbReference type="EMBL" id="STV56015.1"/>
    </source>
</evidence>
<organism evidence="1 2">
    <name type="scientific">Klebsiella pneumoniae subsp. ozaenae</name>
    <dbReference type="NCBI Taxonomy" id="574"/>
    <lineage>
        <taxon>Bacteria</taxon>
        <taxon>Pseudomonadati</taxon>
        <taxon>Pseudomonadota</taxon>
        <taxon>Gammaproteobacteria</taxon>
        <taxon>Enterobacterales</taxon>
        <taxon>Enterobacteriaceae</taxon>
        <taxon>Klebsiella/Raoultella group</taxon>
        <taxon>Klebsiella</taxon>
        <taxon>Klebsiella pneumoniae complex</taxon>
    </lineage>
</organism>
<dbReference type="InterPro" id="IPR027417">
    <property type="entry name" value="P-loop_NTPase"/>
</dbReference>